<evidence type="ECO:0000256" key="1">
    <source>
        <dbReference type="ARBA" id="ARBA00023015"/>
    </source>
</evidence>
<dbReference type="PROSITE" id="PS50977">
    <property type="entry name" value="HTH_TETR_2"/>
    <property type="match status" value="1"/>
</dbReference>
<keyword evidence="1" id="KW-0805">Transcription regulation</keyword>
<sequence>MDTKRAEGRVARRQKRNRTALLEAGEEVMSEKGIDAATMQEIAERADVGAGTVYNYFKSKDDLAVAVLENIMERLAERIEDVTDTFSDPAQVYAFGIRQVLETATGDVRWKQLLHRSEVIADALYRRMGPYPMRDMRLATEAGRFNVTDPALIWRLTSHAIVGFALGITKDGLPPSSINEAVIRLLCMTGLAIDDAAELAARPCPPLPPQPAPRKNRISDYM</sequence>
<gene>
    <name evidence="7" type="ORF">JJB09_07595</name>
</gene>
<evidence type="ECO:0000259" key="6">
    <source>
        <dbReference type="PROSITE" id="PS50977"/>
    </source>
</evidence>
<dbReference type="Gene3D" id="1.10.357.10">
    <property type="entry name" value="Tetracycline Repressor, domain 2"/>
    <property type="match status" value="1"/>
</dbReference>
<comment type="caution">
    <text evidence="7">The sequence shown here is derived from an EMBL/GenBank/DDBJ whole genome shotgun (WGS) entry which is preliminary data.</text>
</comment>
<dbReference type="EMBL" id="JAEQNC010000003">
    <property type="protein sequence ID" value="MBL0371890.1"/>
    <property type="molecule type" value="Genomic_DNA"/>
</dbReference>
<evidence type="ECO:0000313" key="8">
    <source>
        <dbReference type="Proteomes" id="UP000633219"/>
    </source>
</evidence>
<evidence type="ECO:0000256" key="2">
    <source>
        <dbReference type="ARBA" id="ARBA00023125"/>
    </source>
</evidence>
<feature type="domain" description="HTH tetR-type" evidence="6">
    <location>
        <begin position="15"/>
        <end position="75"/>
    </location>
</feature>
<dbReference type="PANTHER" id="PTHR30055:SF234">
    <property type="entry name" value="HTH-TYPE TRANSCRIPTIONAL REGULATOR BETI"/>
    <property type="match status" value="1"/>
</dbReference>
<evidence type="ECO:0000256" key="4">
    <source>
        <dbReference type="PROSITE-ProRule" id="PRU00335"/>
    </source>
</evidence>
<evidence type="ECO:0000256" key="3">
    <source>
        <dbReference type="ARBA" id="ARBA00023163"/>
    </source>
</evidence>
<evidence type="ECO:0000256" key="5">
    <source>
        <dbReference type="SAM" id="MobiDB-lite"/>
    </source>
</evidence>
<feature type="compositionally biased region" description="Pro residues" evidence="5">
    <location>
        <begin position="203"/>
        <end position="212"/>
    </location>
</feature>
<feature type="region of interest" description="Disordered" evidence="5">
    <location>
        <begin position="202"/>
        <end position="222"/>
    </location>
</feature>
<dbReference type="PANTHER" id="PTHR30055">
    <property type="entry name" value="HTH-TYPE TRANSCRIPTIONAL REGULATOR RUTR"/>
    <property type="match status" value="1"/>
</dbReference>
<dbReference type="InterPro" id="IPR009057">
    <property type="entry name" value="Homeodomain-like_sf"/>
</dbReference>
<dbReference type="GO" id="GO:0003700">
    <property type="term" value="F:DNA-binding transcription factor activity"/>
    <property type="evidence" value="ECO:0007669"/>
    <property type="project" value="TreeGrafter"/>
</dbReference>
<dbReference type="Proteomes" id="UP000633219">
    <property type="component" value="Unassembled WGS sequence"/>
</dbReference>
<protein>
    <submittedName>
        <fullName evidence="7">TetR/AcrR family transcriptional regulator</fullName>
    </submittedName>
</protein>
<organism evidence="7 8">
    <name type="scientific">Rhizobium setariae</name>
    <dbReference type="NCBI Taxonomy" id="2801340"/>
    <lineage>
        <taxon>Bacteria</taxon>
        <taxon>Pseudomonadati</taxon>
        <taxon>Pseudomonadota</taxon>
        <taxon>Alphaproteobacteria</taxon>
        <taxon>Hyphomicrobiales</taxon>
        <taxon>Rhizobiaceae</taxon>
        <taxon>Rhizobium/Agrobacterium group</taxon>
        <taxon>Rhizobium</taxon>
    </lineage>
</organism>
<dbReference type="Pfam" id="PF21306">
    <property type="entry name" value="TetR_C_40"/>
    <property type="match status" value="1"/>
</dbReference>
<keyword evidence="2 4" id="KW-0238">DNA-binding</keyword>
<dbReference type="InterPro" id="IPR050109">
    <property type="entry name" value="HTH-type_TetR-like_transc_reg"/>
</dbReference>
<feature type="DNA-binding region" description="H-T-H motif" evidence="4">
    <location>
        <begin position="38"/>
        <end position="57"/>
    </location>
</feature>
<dbReference type="SUPFAM" id="SSF46689">
    <property type="entry name" value="Homeodomain-like"/>
    <property type="match status" value="1"/>
</dbReference>
<dbReference type="InterPro" id="IPR049513">
    <property type="entry name" value="TetR_C_40"/>
</dbReference>
<dbReference type="PRINTS" id="PR00455">
    <property type="entry name" value="HTHTETR"/>
</dbReference>
<name>A0A936YKB8_9HYPH</name>
<keyword evidence="8" id="KW-1185">Reference proteome</keyword>
<dbReference type="InterPro" id="IPR023772">
    <property type="entry name" value="DNA-bd_HTH_TetR-type_CS"/>
</dbReference>
<reference evidence="7" key="1">
    <citation type="submission" date="2021-01" db="EMBL/GenBank/DDBJ databases">
        <title>Rhizobium sp. strain KVB221 16S ribosomal RNA gene Genome sequencing and assembly.</title>
        <authorList>
            <person name="Kang M."/>
        </authorList>
    </citation>
    <scope>NUCLEOTIDE SEQUENCE</scope>
    <source>
        <strain evidence="7">KVB221</strain>
    </source>
</reference>
<dbReference type="AlphaFoldDB" id="A0A936YKB8"/>
<keyword evidence="3" id="KW-0804">Transcription</keyword>
<dbReference type="Pfam" id="PF00440">
    <property type="entry name" value="TetR_N"/>
    <property type="match status" value="1"/>
</dbReference>
<evidence type="ECO:0000313" key="7">
    <source>
        <dbReference type="EMBL" id="MBL0371890.1"/>
    </source>
</evidence>
<accession>A0A936YKB8</accession>
<dbReference type="PROSITE" id="PS01081">
    <property type="entry name" value="HTH_TETR_1"/>
    <property type="match status" value="1"/>
</dbReference>
<proteinExistence type="predicted"/>
<dbReference type="RefSeq" id="WP_201655502.1">
    <property type="nucleotide sequence ID" value="NZ_JAEQNC010000003.1"/>
</dbReference>
<dbReference type="InterPro" id="IPR001647">
    <property type="entry name" value="HTH_TetR"/>
</dbReference>
<dbReference type="GO" id="GO:0000976">
    <property type="term" value="F:transcription cis-regulatory region binding"/>
    <property type="evidence" value="ECO:0007669"/>
    <property type="project" value="TreeGrafter"/>
</dbReference>